<dbReference type="GO" id="GO:0055085">
    <property type="term" value="P:transmembrane transport"/>
    <property type="evidence" value="ECO:0007669"/>
    <property type="project" value="InterPro"/>
</dbReference>
<feature type="signal peptide" evidence="11">
    <location>
        <begin position="1"/>
        <end position="24"/>
    </location>
</feature>
<evidence type="ECO:0000256" key="6">
    <source>
        <dbReference type="ARBA" id="ARBA00022692"/>
    </source>
</evidence>
<keyword evidence="9" id="KW-0472">Membrane</keyword>
<evidence type="ECO:0000256" key="5">
    <source>
        <dbReference type="ARBA" id="ARBA00022519"/>
    </source>
</evidence>
<dbReference type="InterPro" id="IPR051045">
    <property type="entry name" value="TonB-dependent_transducer"/>
</dbReference>
<evidence type="ECO:0000259" key="12">
    <source>
        <dbReference type="PROSITE" id="PS52015"/>
    </source>
</evidence>
<evidence type="ECO:0000256" key="9">
    <source>
        <dbReference type="ARBA" id="ARBA00023136"/>
    </source>
</evidence>
<keyword evidence="5" id="KW-0997">Cell inner membrane</keyword>
<gene>
    <name evidence="13" type="ORF">EOD42_04815</name>
</gene>
<evidence type="ECO:0000256" key="7">
    <source>
        <dbReference type="ARBA" id="ARBA00022927"/>
    </source>
</evidence>
<keyword evidence="4" id="KW-1003">Cell membrane</keyword>
<comment type="caution">
    <text evidence="13">The sequence shown here is derived from an EMBL/GenBank/DDBJ whole genome shotgun (WGS) entry which is preliminary data.</text>
</comment>
<dbReference type="PANTHER" id="PTHR33446:SF2">
    <property type="entry name" value="PROTEIN TONB"/>
    <property type="match status" value="1"/>
</dbReference>
<keyword evidence="14" id="KW-1185">Reference proteome</keyword>
<dbReference type="GO" id="GO:0098797">
    <property type="term" value="C:plasma membrane protein complex"/>
    <property type="evidence" value="ECO:0007669"/>
    <property type="project" value="TreeGrafter"/>
</dbReference>
<keyword evidence="6" id="KW-0812">Transmembrane</keyword>
<keyword evidence="8" id="KW-1133">Transmembrane helix</keyword>
<evidence type="ECO:0000256" key="11">
    <source>
        <dbReference type="SAM" id="SignalP"/>
    </source>
</evidence>
<accession>A0A437MP51</accession>
<dbReference type="InterPro" id="IPR006260">
    <property type="entry name" value="TonB/TolA_C"/>
</dbReference>
<evidence type="ECO:0000256" key="1">
    <source>
        <dbReference type="ARBA" id="ARBA00004383"/>
    </source>
</evidence>
<dbReference type="Pfam" id="PF03544">
    <property type="entry name" value="TonB_C"/>
    <property type="match status" value="1"/>
</dbReference>
<evidence type="ECO:0000313" key="14">
    <source>
        <dbReference type="Proteomes" id="UP000282957"/>
    </source>
</evidence>
<evidence type="ECO:0000256" key="8">
    <source>
        <dbReference type="ARBA" id="ARBA00022989"/>
    </source>
</evidence>
<dbReference type="PANTHER" id="PTHR33446">
    <property type="entry name" value="PROTEIN TONB-RELATED"/>
    <property type="match status" value="1"/>
</dbReference>
<keyword evidence="3" id="KW-0813">Transport</keyword>
<feature type="region of interest" description="Disordered" evidence="10">
    <location>
        <begin position="138"/>
        <end position="161"/>
    </location>
</feature>
<comment type="similarity">
    <text evidence="2">Belongs to the TonB family.</text>
</comment>
<dbReference type="PROSITE" id="PS52015">
    <property type="entry name" value="TONB_CTD"/>
    <property type="match status" value="1"/>
</dbReference>
<dbReference type="NCBIfam" id="TIGR01352">
    <property type="entry name" value="tonB_Cterm"/>
    <property type="match status" value="1"/>
</dbReference>
<sequence length="161" mass="17375">MLRLILRAAAFLSVMAVAIPDAPAQPTSGAAQSRGTAQVQPGPQLPDWLRHIEALFQRNRQYPEESRRAREEGVVMVAFRVAADGQVSNLHLSRSSGFQRLDEEAVELVRRSSPLPVPPADLHQNARNLILPVRFSLRAAAPPQGGPSPSSHSDNPGHAGS</sequence>
<dbReference type="RefSeq" id="WP_127786308.1">
    <property type="nucleotide sequence ID" value="NZ_SACL01000001.1"/>
</dbReference>
<evidence type="ECO:0000256" key="4">
    <source>
        <dbReference type="ARBA" id="ARBA00022475"/>
    </source>
</evidence>
<dbReference type="GO" id="GO:0015031">
    <property type="term" value="P:protein transport"/>
    <property type="evidence" value="ECO:0007669"/>
    <property type="project" value="UniProtKB-KW"/>
</dbReference>
<dbReference type="InterPro" id="IPR037682">
    <property type="entry name" value="TonB_C"/>
</dbReference>
<dbReference type="EMBL" id="SACL01000001">
    <property type="protein sequence ID" value="RVT99413.1"/>
    <property type="molecule type" value="Genomic_DNA"/>
</dbReference>
<comment type="subcellular location">
    <subcellularLocation>
        <location evidence="1">Cell inner membrane</location>
        <topology evidence="1">Single-pass membrane protein</topology>
        <orientation evidence="1">Periplasmic side</orientation>
    </subcellularLocation>
</comment>
<feature type="chain" id="PRO_5019443573" evidence="11">
    <location>
        <begin position="25"/>
        <end position="161"/>
    </location>
</feature>
<name>A0A437MP51_9PROT</name>
<evidence type="ECO:0000256" key="3">
    <source>
        <dbReference type="ARBA" id="ARBA00022448"/>
    </source>
</evidence>
<dbReference type="Proteomes" id="UP000282957">
    <property type="component" value="Unassembled WGS sequence"/>
</dbReference>
<dbReference type="OrthoDB" id="8481221at2"/>
<proteinExistence type="inferred from homology"/>
<dbReference type="Gene3D" id="3.30.1150.10">
    <property type="match status" value="1"/>
</dbReference>
<evidence type="ECO:0000256" key="10">
    <source>
        <dbReference type="SAM" id="MobiDB-lite"/>
    </source>
</evidence>
<dbReference type="AlphaFoldDB" id="A0A437MP51"/>
<keyword evidence="7" id="KW-0653">Protein transport</keyword>
<feature type="compositionally biased region" description="Polar residues" evidence="10">
    <location>
        <begin position="25"/>
        <end position="41"/>
    </location>
</feature>
<evidence type="ECO:0000313" key="13">
    <source>
        <dbReference type="EMBL" id="RVT99413.1"/>
    </source>
</evidence>
<dbReference type="GO" id="GO:0031992">
    <property type="term" value="F:energy transducer activity"/>
    <property type="evidence" value="ECO:0007669"/>
    <property type="project" value="TreeGrafter"/>
</dbReference>
<reference evidence="13 14" key="1">
    <citation type="submission" date="2019-01" db="EMBL/GenBank/DDBJ databases">
        <authorList>
            <person name="Chen W.-M."/>
        </authorList>
    </citation>
    <scope>NUCLEOTIDE SEQUENCE [LARGE SCALE GENOMIC DNA]</scope>
    <source>
        <strain evidence="13 14">CCP-6</strain>
    </source>
</reference>
<protein>
    <submittedName>
        <fullName evidence="13">Energy transducer TonB</fullName>
    </submittedName>
</protein>
<feature type="compositionally biased region" description="Low complexity" evidence="10">
    <location>
        <begin position="139"/>
        <end position="153"/>
    </location>
</feature>
<keyword evidence="11" id="KW-0732">Signal</keyword>
<organism evidence="13 14">
    <name type="scientific">Rhodovarius crocodyli</name>
    <dbReference type="NCBI Taxonomy" id="1979269"/>
    <lineage>
        <taxon>Bacteria</taxon>
        <taxon>Pseudomonadati</taxon>
        <taxon>Pseudomonadota</taxon>
        <taxon>Alphaproteobacteria</taxon>
        <taxon>Acetobacterales</taxon>
        <taxon>Roseomonadaceae</taxon>
        <taxon>Rhodovarius</taxon>
    </lineage>
</organism>
<feature type="domain" description="TonB C-terminal" evidence="12">
    <location>
        <begin position="47"/>
        <end position="144"/>
    </location>
</feature>
<dbReference type="SUPFAM" id="SSF74653">
    <property type="entry name" value="TolA/TonB C-terminal domain"/>
    <property type="match status" value="1"/>
</dbReference>
<evidence type="ECO:0000256" key="2">
    <source>
        <dbReference type="ARBA" id="ARBA00006555"/>
    </source>
</evidence>
<feature type="region of interest" description="Disordered" evidence="10">
    <location>
        <begin position="24"/>
        <end position="43"/>
    </location>
</feature>